<comment type="caution">
    <text evidence="1">The sequence shown here is derived from an EMBL/GenBank/DDBJ whole genome shotgun (WGS) entry which is preliminary data.</text>
</comment>
<reference evidence="1 2" key="1">
    <citation type="journal article" date="2018" name="Genome Res.">
        <title>The genomic architecture and molecular evolution of ant odorant receptors.</title>
        <authorList>
            <person name="McKenzie S.K."/>
            <person name="Kronauer D.J.C."/>
        </authorList>
    </citation>
    <scope>NUCLEOTIDE SEQUENCE [LARGE SCALE GENOMIC DNA]</scope>
    <source>
        <strain evidence="1">Clonal line C1</strain>
    </source>
</reference>
<dbReference type="Proteomes" id="UP000279307">
    <property type="component" value="Chromosome 5"/>
</dbReference>
<dbReference type="EMBL" id="QOIP01000005">
    <property type="protein sequence ID" value="RLU22861.1"/>
    <property type="molecule type" value="Genomic_DNA"/>
</dbReference>
<organism evidence="1 2">
    <name type="scientific">Ooceraea biroi</name>
    <name type="common">Clonal raider ant</name>
    <name type="synonym">Cerapachys biroi</name>
    <dbReference type="NCBI Taxonomy" id="2015173"/>
    <lineage>
        <taxon>Eukaryota</taxon>
        <taxon>Metazoa</taxon>
        <taxon>Ecdysozoa</taxon>
        <taxon>Arthropoda</taxon>
        <taxon>Hexapoda</taxon>
        <taxon>Insecta</taxon>
        <taxon>Pterygota</taxon>
        <taxon>Neoptera</taxon>
        <taxon>Endopterygota</taxon>
        <taxon>Hymenoptera</taxon>
        <taxon>Apocrita</taxon>
        <taxon>Aculeata</taxon>
        <taxon>Formicoidea</taxon>
        <taxon>Formicidae</taxon>
        <taxon>Dorylinae</taxon>
        <taxon>Ooceraea</taxon>
    </lineage>
</organism>
<accession>A0A3L8DR42</accession>
<evidence type="ECO:0000313" key="1">
    <source>
        <dbReference type="EMBL" id="RLU22861.1"/>
    </source>
</evidence>
<sequence length="94" mass="10193">MREDHVLSKKGCRITIRYGLVARIPGFHPGGSGSIPGTGIFLHRTKLCKRKTTELRYGLVARIPGSHPGGSGSIPGTGNLFLQFYSAEKSNVRK</sequence>
<evidence type="ECO:0000313" key="2">
    <source>
        <dbReference type="Proteomes" id="UP000279307"/>
    </source>
</evidence>
<dbReference type="AlphaFoldDB" id="A0A3L8DR42"/>
<name>A0A3L8DR42_OOCBI</name>
<gene>
    <name evidence="1" type="ORF">DMN91_005139</name>
</gene>
<proteinExistence type="predicted"/>
<protein>
    <submittedName>
        <fullName evidence="1">Uncharacterized protein</fullName>
    </submittedName>
</protein>